<evidence type="ECO:0000313" key="3">
    <source>
        <dbReference type="Proteomes" id="UP000034680"/>
    </source>
</evidence>
<comment type="caution">
    <text evidence="2">The sequence shown here is derived from an EMBL/GenBank/DDBJ whole genome shotgun (WGS) entry which is preliminary data.</text>
</comment>
<feature type="region of interest" description="Disordered" evidence="1">
    <location>
        <begin position="317"/>
        <end position="350"/>
    </location>
</feature>
<protein>
    <submittedName>
        <fullName evidence="2">Putative terpene synthase family protein</fullName>
    </submittedName>
</protein>
<name>A0A0G2I0Z4_9PEZI</name>
<reference evidence="2 3" key="2">
    <citation type="submission" date="2015-05" db="EMBL/GenBank/DDBJ databases">
        <authorList>
            <person name="Morales-Cruz A."/>
            <person name="Amrine K.C."/>
            <person name="Cantu D."/>
        </authorList>
    </citation>
    <scope>NUCLEOTIDE SEQUENCE [LARGE SCALE GENOMIC DNA]</scope>
    <source>
        <strain evidence="2">DA912</strain>
    </source>
</reference>
<dbReference type="STRING" id="1214573.A0A0G2I0Z4"/>
<accession>A0A0G2I0Z4</accession>
<reference evidence="2 3" key="1">
    <citation type="submission" date="2015-05" db="EMBL/GenBank/DDBJ databases">
        <title>Distinctive expansion of gene families associated with plant cell wall degradation and secondary metabolism in the genomes of grapevine trunk pathogens.</title>
        <authorList>
            <person name="Lawrence D.P."/>
            <person name="Travadon R."/>
            <person name="Rolshausen P.E."/>
            <person name="Baumgartner K."/>
        </authorList>
    </citation>
    <scope>NUCLEOTIDE SEQUENCE [LARGE SCALE GENOMIC DNA]</scope>
    <source>
        <strain evidence="2">DA912</strain>
    </source>
</reference>
<dbReference type="Proteomes" id="UP000034680">
    <property type="component" value="Unassembled WGS sequence"/>
</dbReference>
<proteinExistence type="predicted"/>
<dbReference type="AlphaFoldDB" id="A0A0G2I0Z4"/>
<dbReference type="EMBL" id="LCUC01000227">
    <property type="protein sequence ID" value="KKY33775.1"/>
    <property type="molecule type" value="Genomic_DNA"/>
</dbReference>
<sequence>MGTSRVFSHFSGDFPLANLNCKNTSEYYPIMLLAKAFVMFLTRWESRDLDRSHVSEDLLREKIPVILLDILLKILNSQEDDGSWNHQQEPTAYATLALAALRRLPWVEPLAPEIQSRVSRGSDYLLGSKDRWMQGAHIWIEKIAYSSSNLSLTYCLAATKSAGSVESVPYLGQEVSSLLFSSPKMIRSFHKFFSALPAFAKEPYWRLELWILQAFQFSSRLGRSGLDILTRKNTGEGKYLAYIPFTWISISNGSRRISLSSQWGMMVCSLLNFQIDEFIEFSVAQEYNKSIGHLKTVARRLCTPQILSVAVSSMQKSDSKKSLNGNHNGEQIGNGDQNSPDSKGDEATHEAEDKLSQFVNHFLRHPSVVQSPTWMQSWLAQQLQRCLQAHLTHLEDCQEFAGPSPQGNDQATKPWTYFDWVHSTPADSTTAKFSFVFYLCLALGEGGDKLLGDSDKKGASYFPRYVAEDMCAHLSAMCRQQNDYGSLARDRAEGNLNSADFSDLYLGVIDAEADKDARAAKKMLLDVAAYEHACLENAMAELGRYLDQGVMDAIRVLIEVTDLYGQIYIVRDLNVKV</sequence>
<feature type="compositionally biased region" description="Polar residues" evidence="1">
    <location>
        <begin position="317"/>
        <end position="341"/>
    </location>
</feature>
<dbReference type="OrthoDB" id="2343925at2759"/>
<organism evidence="2 3">
    <name type="scientific">Diaporthe ampelina</name>
    <dbReference type="NCBI Taxonomy" id="1214573"/>
    <lineage>
        <taxon>Eukaryota</taxon>
        <taxon>Fungi</taxon>
        <taxon>Dikarya</taxon>
        <taxon>Ascomycota</taxon>
        <taxon>Pezizomycotina</taxon>
        <taxon>Sordariomycetes</taxon>
        <taxon>Sordariomycetidae</taxon>
        <taxon>Diaporthales</taxon>
        <taxon>Diaporthaceae</taxon>
        <taxon>Diaporthe</taxon>
    </lineage>
</organism>
<evidence type="ECO:0000313" key="2">
    <source>
        <dbReference type="EMBL" id="KKY33775.1"/>
    </source>
</evidence>
<keyword evidence="3" id="KW-1185">Reference proteome</keyword>
<evidence type="ECO:0000256" key="1">
    <source>
        <dbReference type="SAM" id="MobiDB-lite"/>
    </source>
</evidence>
<gene>
    <name evidence="2" type="ORF">UCDDA912_g06253</name>
</gene>